<evidence type="ECO:0000256" key="4">
    <source>
        <dbReference type="ARBA" id="ARBA00023004"/>
    </source>
</evidence>
<dbReference type="InterPro" id="IPR017881">
    <property type="entry name" value="NirD"/>
</dbReference>
<dbReference type="Gene3D" id="2.102.10.10">
    <property type="entry name" value="Rieske [2Fe-2S] iron-sulphur domain"/>
    <property type="match status" value="1"/>
</dbReference>
<evidence type="ECO:0000313" key="9">
    <source>
        <dbReference type="Proteomes" id="UP001595621"/>
    </source>
</evidence>
<evidence type="ECO:0000256" key="5">
    <source>
        <dbReference type="ARBA" id="ARBA00023014"/>
    </source>
</evidence>
<dbReference type="EMBL" id="JBHRTD010000018">
    <property type="protein sequence ID" value="MFC3140305.1"/>
    <property type="molecule type" value="Genomic_DNA"/>
</dbReference>
<dbReference type="PANTHER" id="PTHR40562:SF1">
    <property type="entry name" value="NITRITE REDUCTASE (NADH) SMALL SUBUNIT"/>
    <property type="match status" value="1"/>
</dbReference>
<dbReference type="PANTHER" id="PTHR40562">
    <property type="match status" value="1"/>
</dbReference>
<evidence type="ECO:0000256" key="1">
    <source>
        <dbReference type="ARBA" id="ARBA00022714"/>
    </source>
</evidence>
<dbReference type="PROSITE" id="PS51300">
    <property type="entry name" value="NIRD"/>
    <property type="match status" value="1"/>
</dbReference>
<dbReference type="SUPFAM" id="SSF50022">
    <property type="entry name" value="ISP domain"/>
    <property type="match status" value="1"/>
</dbReference>
<keyword evidence="6" id="KW-0534">Nitrate assimilation</keyword>
<keyword evidence="4" id="KW-0408">Iron</keyword>
<feature type="domain" description="Rieske" evidence="7">
    <location>
        <begin position="8"/>
        <end position="110"/>
    </location>
</feature>
<dbReference type="PROSITE" id="PS51296">
    <property type="entry name" value="RIESKE"/>
    <property type="match status" value="1"/>
</dbReference>
<name>A0ABV7GJS4_9GAMM</name>
<comment type="caution">
    <text evidence="8">The sequence shown here is derived from an EMBL/GenBank/DDBJ whole genome shotgun (WGS) entry which is preliminary data.</text>
</comment>
<dbReference type="InterPro" id="IPR012748">
    <property type="entry name" value="Rieske-like_NirD"/>
</dbReference>
<keyword evidence="1" id="KW-0001">2Fe-2S</keyword>
<evidence type="ECO:0000256" key="6">
    <source>
        <dbReference type="ARBA" id="ARBA00023063"/>
    </source>
</evidence>
<evidence type="ECO:0000313" key="8">
    <source>
        <dbReference type="EMBL" id="MFC3140305.1"/>
    </source>
</evidence>
<proteinExistence type="predicted"/>
<dbReference type="InterPro" id="IPR036922">
    <property type="entry name" value="Rieske_2Fe-2S_sf"/>
</dbReference>
<sequence>MNISGAQWHTICQAQELIGNTGVCALFNNTQVAIFLCGASGKLYAVDNFDPIGKANVLSRGIMGSVGDRPTVASPLYKQRFCLESGECLDDDQWHIKTYPVRCYQGDIQLGVP</sequence>
<accession>A0ABV7GJS4</accession>
<keyword evidence="2" id="KW-0479">Metal-binding</keyword>
<gene>
    <name evidence="8" type="primary">nirD</name>
    <name evidence="8" type="ORF">ACFOE0_19260</name>
</gene>
<keyword evidence="3" id="KW-0560">Oxidoreductase</keyword>
<evidence type="ECO:0000259" key="7">
    <source>
        <dbReference type="PROSITE" id="PS51296"/>
    </source>
</evidence>
<evidence type="ECO:0000256" key="3">
    <source>
        <dbReference type="ARBA" id="ARBA00023002"/>
    </source>
</evidence>
<dbReference type="RefSeq" id="WP_248934219.1">
    <property type="nucleotide sequence ID" value="NZ_JAKILF010000001.1"/>
</dbReference>
<dbReference type="NCBIfam" id="TIGR02378">
    <property type="entry name" value="nirD_assim_sml"/>
    <property type="match status" value="1"/>
</dbReference>
<reference evidence="9" key="1">
    <citation type="journal article" date="2019" name="Int. J. Syst. Evol. Microbiol.">
        <title>The Global Catalogue of Microorganisms (GCM) 10K type strain sequencing project: providing services to taxonomists for standard genome sequencing and annotation.</title>
        <authorList>
            <consortium name="The Broad Institute Genomics Platform"/>
            <consortium name="The Broad Institute Genome Sequencing Center for Infectious Disease"/>
            <person name="Wu L."/>
            <person name="Ma J."/>
        </authorList>
    </citation>
    <scope>NUCLEOTIDE SEQUENCE [LARGE SCALE GENOMIC DNA]</scope>
    <source>
        <strain evidence="9">KCTC 52277</strain>
    </source>
</reference>
<protein>
    <submittedName>
        <fullName evidence="8">Nitrite reductase small subunit NirD</fullName>
    </submittedName>
</protein>
<dbReference type="Pfam" id="PF13806">
    <property type="entry name" value="Rieske_2"/>
    <property type="match status" value="1"/>
</dbReference>
<evidence type="ECO:0000256" key="2">
    <source>
        <dbReference type="ARBA" id="ARBA00022723"/>
    </source>
</evidence>
<keyword evidence="9" id="KW-1185">Reference proteome</keyword>
<dbReference type="Proteomes" id="UP001595621">
    <property type="component" value="Unassembled WGS sequence"/>
</dbReference>
<organism evidence="8 9">
    <name type="scientific">Shewanella submarina</name>
    <dbReference type="NCBI Taxonomy" id="2016376"/>
    <lineage>
        <taxon>Bacteria</taxon>
        <taxon>Pseudomonadati</taxon>
        <taxon>Pseudomonadota</taxon>
        <taxon>Gammaproteobacteria</taxon>
        <taxon>Alteromonadales</taxon>
        <taxon>Shewanellaceae</taxon>
        <taxon>Shewanella</taxon>
    </lineage>
</organism>
<dbReference type="CDD" id="cd03529">
    <property type="entry name" value="Rieske_NirD"/>
    <property type="match status" value="1"/>
</dbReference>
<dbReference type="InterPro" id="IPR017941">
    <property type="entry name" value="Rieske_2Fe-2S"/>
</dbReference>
<keyword evidence="5" id="KW-0411">Iron-sulfur</keyword>